<gene>
    <name evidence="3" type="ORF">CHILSU_LOCUS5860</name>
</gene>
<dbReference type="PANTHER" id="PTHR43975:SF2">
    <property type="entry name" value="EG:BACR7A4.14 PROTEIN-RELATED"/>
    <property type="match status" value="1"/>
</dbReference>
<dbReference type="InterPro" id="IPR020904">
    <property type="entry name" value="Sc_DH/Rdtase_CS"/>
</dbReference>
<dbReference type="InterPro" id="IPR036291">
    <property type="entry name" value="NAD(P)-bd_dom_sf"/>
</dbReference>
<reference evidence="3" key="1">
    <citation type="submission" date="2021-12" db="EMBL/GenBank/DDBJ databases">
        <authorList>
            <person name="King R."/>
        </authorList>
    </citation>
    <scope>NUCLEOTIDE SEQUENCE</scope>
</reference>
<organism evidence="3 4">
    <name type="scientific">Chilo suppressalis</name>
    <name type="common">Asiatic rice borer moth</name>
    <dbReference type="NCBI Taxonomy" id="168631"/>
    <lineage>
        <taxon>Eukaryota</taxon>
        <taxon>Metazoa</taxon>
        <taxon>Ecdysozoa</taxon>
        <taxon>Arthropoda</taxon>
        <taxon>Hexapoda</taxon>
        <taxon>Insecta</taxon>
        <taxon>Pterygota</taxon>
        <taxon>Neoptera</taxon>
        <taxon>Endopterygota</taxon>
        <taxon>Lepidoptera</taxon>
        <taxon>Glossata</taxon>
        <taxon>Ditrysia</taxon>
        <taxon>Pyraloidea</taxon>
        <taxon>Crambidae</taxon>
        <taxon>Crambinae</taxon>
        <taxon>Chilo</taxon>
    </lineage>
</organism>
<dbReference type="PROSITE" id="PS00061">
    <property type="entry name" value="ADH_SHORT"/>
    <property type="match status" value="1"/>
</dbReference>
<dbReference type="Proteomes" id="UP001153292">
    <property type="component" value="Chromosome 21"/>
</dbReference>
<dbReference type="SMART" id="SM00822">
    <property type="entry name" value="PKS_KR"/>
    <property type="match status" value="1"/>
</dbReference>
<accession>A0ABN8L8Y4</accession>
<dbReference type="PRINTS" id="PR00080">
    <property type="entry name" value="SDRFAMILY"/>
</dbReference>
<evidence type="ECO:0000313" key="4">
    <source>
        <dbReference type="Proteomes" id="UP001153292"/>
    </source>
</evidence>
<dbReference type="InterPro" id="IPR057326">
    <property type="entry name" value="KR_dom"/>
</dbReference>
<evidence type="ECO:0000259" key="2">
    <source>
        <dbReference type="SMART" id="SM00822"/>
    </source>
</evidence>
<keyword evidence="4" id="KW-1185">Reference proteome</keyword>
<dbReference type="Pfam" id="PF13561">
    <property type="entry name" value="adh_short_C2"/>
    <property type="match status" value="1"/>
</dbReference>
<protein>
    <recommendedName>
        <fullName evidence="2">Ketoreductase domain-containing protein</fullName>
    </recommendedName>
</protein>
<dbReference type="SUPFAM" id="SSF51735">
    <property type="entry name" value="NAD(P)-binding Rossmann-fold domains"/>
    <property type="match status" value="1"/>
</dbReference>
<dbReference type="PRINTS" id="PR00081">
    <property type="entry name" value="GDHRDH"/>
</dbReference>
<sequence>MFNYDLIILERVELVSPLKYILVKMRFQDKVVIVTGASSGIGAAAAKLFTEEGASVVMVGRNKEKLASVEAQCMALGNAPFVLRADVANDDDAKRIINETIEKYGKLDVLVNNAGIVRYGNIPDGNLMTTYDEVLNTNLRATVHLTSLAAQHLVKTKGNIVNISSIGGTVAFHNHIAYNVSKAGMNHFTRGAALELASHGVRVNAISPGPVYTDIIANTGAEIDVKMRDDRMKDFTALGRISQPEEVADLIAFLASDAAKGITGSDFVTDNGAKLKHLR</sequence>
<proteinExistence type="predicted"/>
<evidence type="ECO:0000256" key="1">
    <source>
        <dbReference type="ARBA" id="ARBA00023002"/>
    </source>
</evidence>
<feature type="domain" description="Ketoreductase" evidence="2">
    <location>
        <begin position="30"/>
        <end position="209"/>
    </location>
</feature>
<dbReference type="PANTHER" id="PTHR43975">
    <property type="entry name" value="ZGC:101858"/>
    <property type="match status" value="1"/>
</dbReference>
<name>A0ABN8L8Y4_CHISP</name>
<dbReference type="EMBL" id="OU963914">
    <property type="protein sequence ID" value="CAH2986110.1"/>
    <property type="molecule type" value="Genomic_DNA"/>
</dbReference>
<evidence type="ECO:0000313" key="3">
    <source>
        <dbReference type="EMBL" id="CAH2986110.1"/>
    </source>
</evidence>
<dbReference type="InterPro" id="IPR002347">
    <property type="entry name" value="SDR_fam"/>
</dbReference>
<keyword evidence="1" id="KW-0560">Oxidoreductase</keyword>
<dbReference type="Gene3D" id="3.40.50.720">
    <property type="entry name" value="NAD(P)-binding Rossmann-like Domain"/>
    <property type="match status" value="1"/>
</dbReference>